<evidence type="ECO:0000313" key="9">
    <source>
        <dbReference type="Proteomes" id="UP000318693"/>
    </source>
</evidence>
<feature type="transmembrane region" description="Helical" evidence="7">
    <location>
        <begin position="287"/>
        <end position="311"/>
    </location>
</feature>
<feature type="transmembrane region" description="Helical" evidence="7">
    <location>
        <begin position="408"/>
        <end position="431"/>
    </location>
</feature>
<protein>
    <submittedName>
        <fullName evidence="8">Oligosaccharide flippase family protein</fullName>
    </submittedName>
</protein>
<dbReference type="PANTHER" id="PTHR30250">
    <property type="entry name" value="PST FAMILY PREDICTED COLANIC ACID TRANSPORTER"/>
    <property type="match status" value="1"/>
</dbReference>
<gene>
    <name evidence="8" type="ORF">FJ693_17125</name>
</gene>
<feature type="transmembrane region" description="Helical" evidence="7">
    <location>
        <begin position="76"/>
        <end position="99"/>
    </location>
</feature>
<dbReference type="AlphaFoldDB" id="A0A552WLD2"/>
<feature type="transmembrane region" description="Helical" evidence="7">
    <location>
        <begin position="227"/>
        <end position="250"/>
    </location>
</feature>
<name>A0A552WLD2_9MICO</name>
<keyword evidence="5 7" id="KW-1133">Transmembrane helix</keyword>
<feature type="transmembrane region" description="Helical" evidence="7">
    <location>
        <begin position="41"/>
        <end position="64"/>
    </location>
</feature>
<evidence type="ECO:0000256" key="5">
    <source>
        <dbReference type="ARBA" id="ARBA00022989"/>
    </source>
</evidence>
<feature type="transmembrane region" description="Helical" evidence="7">
    <location>
        <begin position="111"/>
        <end position="131"/>
    </location>
</feature>
<feature type="transmembrane region" description="Helical" evidence="7">
    <location>
        <begin position="437"/>
        <end position="457"/>
    </location>
</feature>
<dbReference type="Proteomes" id="UP000318693">
    <property type="component" value="Unassembled WGS sequence"/>
</dbReference>
<evidence type="ECO:0000313" key="8">
    <source>
        <dbReference type="EMBL" id="TRW43581.1"/>
    </source>
</evidence>
<dbReference type="PANTHER" id="PTHR30250:SF10">
    <property type="entry name" value="LIPOPOLYSACCHARIDE BIOSYNTHESIS PROTEIN WZXC"/>
    <property type="match status" value="1"/>
</dbReference>
<evidence type="ECO:0000256" key="2">
    <source>
        <dbReference type="ARBA" id="ARBA00007430"/>
    </source>
</evidence>
<keyword evidence="9" id="KW-1185">Reference proteome</keyword>
<evidence type="ECO:0000256" key="7">
    <source>
        <dbReference type="SAM" id="Phobius"/>
    </source>
</evidence>
<sequence length="476" mass="49149">MVRAPTALAWSFANTVVSRLGTLAVGIVLARLLGPEEFGTFAVALVALTAVLSFNELGVSLAIVRWAGDPRRIAPTVMTISVLTSVVLFGIVFGLAPAFSTAMGDPGATPIVRVLGVAIVVSGIVATPAMLMQREFLQRRKMLIDQVSVWLGTGVSLAMALAGAGAWSLAVGRLAGGIVSVVMFLLLSPVPCRFGLDRSSLRPLLQFGLPLAGASAIVFALNYADQLVVGGMLGSTALGFYVLAANLSGWPVNVFSQPLRSVAPPVFARLKHTPAQMRETFCSLLGVLARVALPVCLVLAGAAGPIVTFVYGEEWGMAASALTWLAVFGAFKIIFELVYDFLVIAGASGVILRIQTLSLIVIVPVVLAGAVVDGIRGVAAAQAVTAALILFPLYLYQLSRVGVPVVAAVRRLAAPAVVSVTTGFAAWGLGVVVESDALASMIAGAGVALAVAGLLLADRASLRHLRMSAAPADSEE</sequence>
<dbReference type="Pfam" id="PF13440">
    <property type="entry name" value="Polysacc_synt_3"/>
    <property type="match status" value="1"/>
</dbReference>
<organism evidence="8 9">
    <name type="scientific">Georgenia yuyongxinii</name>
    <dbReference type="NCBI Taxonomy" id="2589797"/>
    <lineage>
        <taxon>Bacteria</taxon>
        <taxon>Bacillati</taxon>
        <taxon>Actinomycetota</taxon>
        <taxon>Actinomycetes</taxon>
        <taxon>Micrococcales</taxon>
        <taxon>Bogoriellaceae</taxon>
        <taxon>Georgenia</taxon>
    </lineage>
</organism>
<comment type="subcellular location">
    <subcellularLocation>
        <location evidence="1">Cell membrane</location>
        <topology evidence="1">Multi-pass membrane protein</topology>
    </subcellularLocation>
</comment>
<dbReference type="GO" id="GO:0005886">
    <property type="term" value="C:plasma membrane"/>
    <property type="evidence" value="ECO:0007669"/>
    <property type="project" value="UniProtKB-SubCell"/>
</dbReference>
<keyword evidence="4 7" id="KW-0812">Transmembrane</keyword>
<dbReference type="EMBL" id="VJXR01000075">
    <property type="protein sequence ID" value="TRW43581.1"/>
    <property type="molecule type" value="Genomic_DNA"/>
</dbReference>
<feature type="transmembrane region" description="Helical" evidence="7">
    <location>
        <begin position="7"/>
        <end position="29"/>
    </location>
</feature>
<dbReference type="InterPro" id="IPR050833">
    <property type="entry name" value="Poly_Biosynth_Transport"/>
</dbReference>
<evidence type="ECO:0000256" key="3">
    <source>
        <dbReference type="ARBA" id="ARBA00022475"/>
    </source>
</evidence>
<feature type="transmembrane region" description="Helical" evidence="7">
    <location>
        <begin position="350"/>
        <end position="372"/>
    </location>
</feature>
<reference evidence="8 9" key="1">
    <citation type="submission" date="2019-07" db="EMBL/GenBank/DDBJ databases">
        <title>Georgenia wutianyii sp. nov. and Georgenia *** sp. nov. isolated from plateau pika (Ochotona curzoniae) in the Qinghai-Tibet plateau of China.</title>
        <authorList>
            <person name="Tian Z."/>
        </authorList>
    </citation>
    <scope>NUCLEOTIDE SEQUENCE [LARGE SCALE GENOMIC DNA]</scope>
    <source>
        <strain evidence="8 9">Z446</strain>
    </source>
</reference>
<accession>A0A552WLD2</accession>
<proteinExistence type="inferred from homology"/>
<feature type="transmembrane region" description="Helical" evidence="7">
    <location>
        <begin position="317"/>
        <end position="338"/>
    </location>
</feature>
<feature type="transmembrane region" description="Helical" evidence="7">
    <location>
        <begin position="174"/>
        <end position="192"/>
    </location>
</feature>
<feature type="transmembrane region" description="Helical" evidence="7">
    <location>
        <begin position="143"/>
        <end position="168"/>
    </location>
</feature>
<keyword evidence="3" id="KW-1003">Cell membrane</keyword>
<feature type="transmembrane region" description="Helical" evidence="7">
    <location>
        <begin position="378"/>
        <end position="396"/>
    </location>
</feature>
<feature type="transmembrane region" description="Helical" evidence="7">
    <location>
        <begin position="204"/>
        <end position="221"/>
    </location>
</feature>
<comment type="caution">
    <text evidence="8">The sequence shown here is derived from an EMBL/GenBank/DDBJ whole genome shotgun (WGS) entry which is preliminary data.</text>
</comment>
<evidence type="ECO:0000256" key="1">
    <source>
        <dbReference type="ARBA" id="ARBA00004651"/>
    </source>
</evidence>
<comment type="similarity">
    <text evidence="2">Belongs to the polysaccharide synthase family.</text>
</comment>
<evidence type="ECO:0000256" key="4">
    <source>
        <dbReference type="ARBA" id="ARBA00022692"/>
    </source>
</evidence>
<keyword evidence="6 7" id="KW-0472">Membrane</keyword>
<evidence type="ECO:0000256" key="6">
    <source>
        <dbReference type="ARBA" id="ARBA00023136"/>
    </source>
</evidence>